<feature type="chain" id="PRO_5026919232" evidence="1">
    <location>
        <begin position="21"/>
        <end position="160"/>
    </location>
</feature>
<dbReference type="AlphaFoldDB" id="A0A6J8DG91"/>
<evidence type="ECO:0000256" key="1">
    <source>
        <dbReference type="SAM" id="SignalP"/>
    </source>
</evidence>
<sequence length="160" mass="18281">MLYMYSLLLLTTMNYLRISGVPVGIPVAVFNPKFKGKWFKQTNGTVIPWKKNNKMTTHFVLNKNGHEITCPMNGNLRFDLTLTMISKKHKRIRTVFCVNGLRNKSGQSCQPFESAVKFQGPVTLSNIVNVIEGDKINISIFGSFFIKRNSDFNKLILQYV</sequence>
<evidence type="ECO:0000313" key="2">
    <source>
        <dbReference type="EMBL" id="CAC5406104.1"/>
    </source>
</evidence>
<keyword evidence="1" id="KW-0732">Signal</keyword>
<reference evidence="2 3" key="1">
    <citation type="submission" date="2020-06" db="EMBL/GenBank/DDBJ databases">
        <authorList>
            <person name="Li R."/>
            <person name="Bekaert M."/>
        </authorList>
    </citation>
    <scope>NUCLEOTIDE SEQUENCE [LARGE SCALE GENOMIC DNA]</scope>
    <source>
        <strain evidence="3">wild</strain>
    </source>
</reference>
<dbReference type="EMBL" id="CACVKT020007172">
    <property type="protein sequence ID" value="CAC5406104.1"/>
    <property type="molecule type" value="Genomic_DNA"/>
</dbReference>
<keyword evidence="3" id="KW-1185">Reference proteome</keyword>
<organism evidence="2 3">
    <name type="scientific">Mytilus coruscus</name>
    <name type="common">Sea mussel</name>
    <dbReference type="NCBI Taxonomy" id="42192"/>
    <lineage>
        <taxon>Eukaryota</taxon>
        <taxon>Metazoa</taxon>
        <taxon>Spiralia</taxon>
        <taxon>Lophotrochozoa</taxon>
        <taxon>Mollusca</taxon>
        <taxon>Bivalvia</taxon>
        <taxon>Autobranchia</taxon>
        <taxon>Pteriomorphia</taxon>
        <taxon>Mytilida</taxon>
        <taxon>Mytiloidea</taxon>
        <taxon>Mytilidae</taxon>
        <taxon>Mytilinae</taxon>
        <taxon>Mytilus</taxon>
    </lineage>
</organism>
<accession>A0A6J8DG91</accession>
<evidence type="ECO:0000313" key="3">
    <source>
        <dbReference type="Proteomes" id="UP000507470"/>
    </source>
</evidence>
<dbReference type="Proteomes" id="UP000507470">
    <property type="component" value="Unassembled WGS sequence"/>
</dbReference>
<proteinExistence type="predicted"/>
<dbReference type="OrthoDB" id="10337546at2759"/>
<name>A0A6J8DG91_MYTCO</name>
<feature type="signal peptide" evidence="1">
    <location>
        <begin position="1"/>
        <end position="20"/>
    </location>
</feature>
<gene>
    <name evidence="2" type="ORF">MCOR_39716</name>
</gene>
<protein>
    <submittedName>
        <fullName evidence="2">Uncharacterized protein</fullName>
    </submittedName>
</protein>